<keyword evidence="4" id="KW-0614">Plasmid</keyword>
<keyword evidence="1" id="KW-0732">Signal</keyword>
<dbReference type="Proteomes" id="UP000054859">
    <property type="component" value="Unassembled WGS sequence"/>
</dbReference>
<dbReference type="Proteomes" id="UP000281170">
    <property type="component" value="Plasmid 28"/>
</dbReference>
<feature type="signal peptide" evidence="1">
    <location>
        <begin position="1"/>
        <end position="21"/>
    </location>
</feature>
<dbReference type="EC" id="3.5.1.91" evidence="3"/>
<feature type="domain" description="Amidohydrolase 3" evidence="2">
    <location>
        <begin position="79"/>
        <end position="555"/>
    </location>
</feature>
<dbReference type="EMBL" id="LNKA01000001">
    <property type="protein sequence ID" value="KTC66477.1"/>
    <property type="molecule type" value="Genomic_DNA"/>
</dbReference>
<gene>
    <name evidence="3" type="primary">nfdA</name>
    <name evidence="3" type="ORF">Lade_1135</name>
    <name evidence="4" type="ORF">NCTC12735_01883</name>
</gene>
<sequence length="569" mass="63633">MRVSSLAVFLLTFCCINAVQATVDKILCNNADKLLINAQFITMDPNKPDANALAITQERIVGVGDKNELLTVCRGTNTQVINLNGDTVTPGFIDTYSHFLLFGWLSENALDLSSTNALHKKDWKAVKNINEFLTSIKENLGKKEQDWMVVFGYDPSRIKGKHLTIEDLNAITNQEPLLIIYNSPQIVQLNTAGIEKIRQMIPSLEIPDNGVLHGQNLNQLFSQLIDHETAKNAIQKSASFYSQQGYTTITESQGLNQWLPLYNSFTSNGNFPLDVIFNSDSINTKKRMELIYQDNPRLFSGPVILSLDNSLQGYSALLTANYYQPHPEKGNSWRGSLNQSPQQIDETLNIAAKQKISLGIESQGDAATDYALNRIQSIQMKDDKSFKPIFINSAYVRADQMARMQKLSIKVNWFTPQLYYWGESLCHEVLGPQRANQLLPLASAKNTFNHLSFHANSPSSPPIPLDIMKQATERNVQSWNYPYNTHCPESLGAIEKISTMDALNAFTLGAAELYGLQKEKGSLEVGKLADMTILSSNPLDSLENSQVKGTIIRGQLRWNNPELTQPLTR</sequence>
<evidence type="ECO:0000313" key="6">
    <source>
        <dbReference type="Proteomes" id="UP000281170"/>
    </source>
</evidence>
<dbReference type="STRING" id="45056.Lade_1135"/>
<evidence type="ECO:0000313" key="5">
    <source>
        <dbReference type="Proteomes" id="UP000054859"/>
    </source>
</evidence>
<keyword evidence="3" id="KW-0378">Hydrolase</keyword>
<evidence type="ECO:0000259" key="2">
    <source>
        <dbReference type="Pfam" id="PF07969"/>
    </source>
</evidence>
<dbReference type="InterPro" id="IPR013108">
    <property type="entry name" value="Amidohydro_3"/>
</dbReference>
<reference evidence="4 6" key="2">
    <citation type="submission" date="2018-12" db="EMBL/GenBank/DDBJ databases">
        <authorList>
            <consortium name="Pathogen Informatics"/>
        </authorList>
    </citation>
    <scope>NUCLEOTIDE SEQUENCE [LARGE SCALE GENOMIC DNA]</scope>
    <source>
        <strain evidence="4 6">NCTC12735</strain>
        <plasmid evidence="6">28</plasmid>
    </source>
</reference>
<dbReference type="Gene3D" id="3.20.20.140">
    <property type="entry name" value="Metal-dependent hydrolases"/>
    <property type="match status" value="1"/>
</dbReference>
<accession>A0A0W0R5Y9</accession>
<evidence type="ECO:0000313" key="4">
    <source>
        <dbReference type="EMBL" id="VEH86235.1"/>
    </source>
</evidence>
<proteinExistence type="predicted"/>
<protein>
    <submittedName>
        <fullName evidence="3">N-substituted formamide deformylase</fullName>
        <ecNumber evidence="3">3.5.1.91</ecNumber>
    </submittedName>
</protein>
<evidence type="ECO:0000256" key="1">
    <source>
        <dbReference type="SAM" id="SignalP"/>
    </source>
</evidence>
<dbReference type="SUPFAM" id="SSF51338">
    <property type="entry name" value="Composite domain of metallo-dependent hydrolases"/>
    <property type="match status" value="1"/>
</dbReference>
<dbReference type="PATRIC" id="fig|45056.6.peg.1173"/>
<dbReference type="Pfam" id="PF07969">
    <property type="entry name" value="Amidohydro_3"/>
    <property type="match status" value="1"/>
</dbReference>
<dbReference type="RefSeq" id="WP_058462147.1">
    <property type="nucleotide sequence ID" value="NZ_CAAAHS010000002.1"/>
</dbReference>
<dbReference type="KEGG" id="ladl:NCTC12735_01883"/>
<dbReference type="PANTHER" id="PTHR22642:SF2">
    <property type="entry name" value="PROTEIN LONG AFTER FAR-RED 3"/>
    <property type="match status" value="1"/>
</dbReference>
<evidence type="ECO:0000313" key="3">
    <source>
        <dbReference type="EMBL" id="KTC66477.1"/>
    </source>
</evidence>
<reference evidence="3 5" key="1">
    <citation type="submission" date="2015-11" db="EMBL/GenBank/DDBJ databases">
        <title>Identification of large and diverse effector repertoires of 38 Legionella species.</title>
        <authorList>
            <person name="Burstein D."/>
            <person name="Amaro F."/>
            <person name="Zusman T."/>
            <person name="Lifshitz Z."/>
            <person name="Cohen O."/>
            <person name="Gilbert J.A."/>
            <person name="Pupko T."/>
            <person name="Shuman H.A."/>
            <person name="Segal G."/>
        </authorList>
    </citation>
    <scope>NUCLEOTIDE SEQUENCE [LARGE SCALE GENOMIC DNA]</scope>
    <source>
        <strain evidence="3 5">1762-AUS-E</strain>
    </source>
</reference>
<dbReference type="Gene3D" id="2.30.40.10">
    <property type="entry name" value="Urease, subunit C, domain 1"/>
    <property type="match status" value="1"/>
</dbReference>
<name>A0A0W0R5Y9_9GAMM</name>
<dbReference type="Gene3D" id="3.10.310.70">
    <property type="match status" value="1"/>
</dbReference>
<keyword evidence="5" id="KW-1185">Reference proteome</keyword>
<dbReference type="PANTHER" id="PTHR22642">
    <property type="entry name" value="IMIDAZOLONEPROPIONASE"/>
    <property type="match status" value="1"/>
</dbReference>
<dbReference type="AlphaFoldDB" id="A0A0W0R5Y9"/>
<dbReference type="InterPro" id="IPR011059">
    <property type="entry name" value="Metal-dep_hydrolase_composite"/>
</dbReference>
<feature type="chain" id="PRO_5033244474" evidence="1">
    <location>
        <begin position="22"/>
        <end position="569"/>
    </location>
</feature>
<geneLocation type="plasmid" evidence="4 6">
    <name>28</name>
</geneLocation>
<dbReference type="EMBL" id="LR134437">
    <property type="protein sequence ID" value="VEH86235.1"/>
    <property type="molecule type" value="Genomic_DNA"/>
</dbReference>
<dbReference type="GO" id="GO:0016810">
    <property type="term" value="F:hydrolase activity, acting on carbon-nitrogen (but not peptide) bonds"/>
    <property type="evidence" value="ECO:0007669"/>
    <property type="project" value="InterPro"/>
</dbReference>
<organism evidence="3 5">
    <name type="scientific">Legionella adelaidensis</name>
    <dbReference type="NCBI Taxonomy" id="45056"/>
    <lineage>
        <taxon>Bacteria</taxon>
        <taxon>Pseudomonadati</taxon>
        <taxon>Pseudomonadota</taxon>
        <taxon>Gammaproteobacteria</taxon>
        <taxon>Legionellales</taxon>
        <taxon>Legionellaceae</taxon>
        <taxon>Legionella</taxon>
    </lineage>
</organism>
<dbReference type="OrthoDB" id="5734927at2"/>